<name>A0ABU0HUN2_9HYPH</name>
<evidence type="ECO:0000313" key="1">
    <source>
        <dbReference type="EMBL" id="MDQ0445211.1"/>
    </source>
</evidence>
<dbReference type="EMBL" id="JAUSVV010000023">
    <property type="protein sequence ID" value="MDQ0445211.1"/>
    <property type="molecule type" value="Genomic_DNA"/>
</dbReference>
<sequence length="39" mass="4434">MIEQDNPLHGLLLRMMMGEFGGRIQRETIAAFFEGLVLV</sequence>
<evidence type="ECO:0000313" key="2">
    <source>
        <dbReference type="Proteomes" id="UP001236369"/>
    </source>
</evidence>
<reference evidence="1 2" key="1">
    <citation type="submission" date="2023-07" db="EMBL/GenBank/DDBJ databases">
        <title>Genomic Encyclopedia of Type Strains, Phase IV (KMG-IV): sequencing the most valuable type-strain genomes for metagenomic binning, comparative biology and taxonomic classification.</title>
        <authorList>
            <person name="Goeker M."/>
        </authorList>
    </citation>
    <scope>NUCLEOTIDE SEQUENCE [LARGE SCALE GENOMIC DNA]</scope>
    <source>
        <strain evidence="1 2">DSM 19562</strain>
    </source>
</reference>
<gene>
    <name evidence="1" type="ORF">QO016_004738</name>
</gene>
<accession>A0ABU0HUN2</accession>
<dbReference type="Proteomes" id="UP001236369">
    <property type="component" value="Unassembled WGS sequence"/>
</dbReference>
<organism evidence="1 2">
    <name type="scientific">Methylobacterium persicinum</name>
    <dbReference type="NCBI Taxonomy" id="374426"/>
    <lineage>
        <taxon>Bacteria</taxon>
        <taxon>Pseudomonadati</taxon>
        <taxon>Pseudomonadota</taxon>
        <taxon>Alphaproteobacteria</taxon>
        <taxon>Hyphomicrobiales</taxon>
        <taxon>Methylobacteriaceae</taxon>
        <taxon>Methylobacterium</taxon>
    </lineage>
</organism>
<comment type="caution">
    <text evidence="1">The sequence shown here is derived from an EMBL/GenBank/DDBJ whole genome shotgun (WGS) entry which is preliminary data.</text>
</comment>
<protein>
    <submittedName>
        <fullName evidence="1">Uncharacterized protein</fullName>
    </submittedName>
</protein>
<keyword evidence="2" id="KW-1185">Reference proteome</keyword>
<proteinExistence type="predicted"/>